<name>A0A9D2NKY9_9FIRM</name>
<feature type="domain" description="RNA polymerase sigma-70 region 4" evidence="5">
    <location>
        <begin position="150"/>
        <end position="198"/>
    </location>
</feature>
<evidence type="ECO:0000256" key="4">
    <source>
        <dbReference type="ARBA" id="ARBA00023163"/>
    </source>
</evidence>
<dbReference type="InterPro" id="IPR007630">
    <property type="entry name" value="RNA_pol_sigma70_r4"/>
</dbReference>
<dbReference type="EMBL" id="DWWO01000040">
    <property type="protein sequence ID" value="HJC33667.1"/>
    <property type="molecule type" value="Genomic_DNA"/>
</dbReference>
<evidence type="ECO:0000256" key="3">
    <source>
        <dbReference type="ARBA" id="ARBA00023125"/>
    </source>
</evidence>
<dbReference type="AlphaFoldDB" id="A0A9D2NKY9"/>
<reference evidence="6" key="2">
    <citation type="submission" date="2021-04" db="EMBL/GenBank/DDBJ databases">
        <authorList>
            <person name="Gilroy R."/>
        </authorList>
    </citation>
    <scope>NUCLEOTIDE SEQUENCE</scope>
    <source>
        <strain evidence="6">ChiW19-954</strain>
    </source>
</reference>
<evidence type="ECO:0000313" key="6">
    <source>
        <dbReference type="EMBL" id="HJC33667.1"/>
    </source>
</evidence>
<dbReference type="InterPro" id="IPR013324">
    <property type="entry name" value="RNA_pol_sigma_r3/r4-like"/>
</dbReference>
<gene>
    <name evidence="6" type="ORF">H9758_03640</name>
</gene>
<evidence type="ECO:0000256" key="2">
    <source>
        <dbReference type="ARBA" id="ARBA00023082"/>
    </source>
</evidence>
<dbReference type="Proteomes" id="UP000823890">
    <property type="component" value="Unassembled WGS sequence"/>
</dbReference>
<proteinExistence type="predicted"/>
<dbReference type="NCBIfam" id="TIGR02937">
    <property type="entry name" value="sigma70-ECF"/>
    <property type="match status" value="1"/>
</dbReference>
<dbReference type="Pfam" id="PF04545">
    <property type="entry name" value="Sigma70_r4"/>
    <property type="match status" value="1"/>
</dbReference>
<keyword evidence="3" id="KW-0238">DNA-binding</keyword>
<keyword evidence="4" id="KW-0804">Transcription</keyword>
<dbReference type="Gene3D" id="1.20.140.160">
    <property type="match status" value="1"/>
</dbReference>
<evidence type="ECO:0000313" key="7">
    <source>
        <dbReference type="Proteomes" id="UP000823890"/>
    </source>
</evidence>
<dbReference type="GO" id="GO:0006352">
    <property type="term" value="P:DNA-templated transcription initiation"/>
    <property type="evidence" value="ECO:0007669"/>
    <property type="project" value="InterPro"/>
</dbReference>
<organism evidence="6 7">
    <name type="scientific">Candidatus Mediterraneibacter faecipullorum</name>
    <dbReference type="NCBI Taxonomy" id="2838670"/>
    <lineage>
        <taxon>Bacteria</taxon>
        <taxon>Bacillati</taxon>
        <taxon>Bacillota</taxon>
        <taxon>Clostridia</taxon>
        <taxon>Lachnospirales</taxon>
        <taxon>Lachnospiraceae</taxon>
        <taxon>Mediterraneibacter</taxon>
    </lineage>
</organism>
<comment type="caution">
    <text evidence="6">The sequence shown here is derived from an EMBL/GenBank/DDBJ whole genome shotgun (WGS) entry which is preliminary data.</text>
</comment>
<protein>
    <submittedName>
        <fullName evidence="6">Sigma-70 family RNA polymerase sigma factor</fullName>
    </submittedName>
</protein>
<keyword evidence="2" id="KW-0731">Sigma factor</keyword>
<dbReference type="PANTHER" id="PTHR30385">
    <property type="entry name" value="SIGMA FACTOR F FLAGELLAR"/>
    <property type="match status" value="1"/>
</dbReference>
<dbReference type="GO" id="GO:0016987">
    <property type="term" value="F:sigma factor activity"/>
    <property type="evidence" value="ECO:0007669"/>
    <property type="project" value="UniProtKB-KW"/>
</dbReference>
<dbReference type="InterPro" id="IPR014284">
    <property type="entry name" value="RNA_pol_sigma-70_dom"/>
</dbReference>
<accession>A0A9D2NKY9</accession>
<dbReference type="SUPFAM" id="SSF88659">
    <property type="entry name" value="Sigma3 and sigma4 domains of RNA polymerase sigma factors"/>
    <property type="match status" value="1"/>
</dbReference>
<reference evidence="6" key="1">
    <citation type="journal article" date="2021" name="PeerJ">
        <title>Extensive microbial diversity within the chicken gut microbiome revealed by metagenomics and culture.</title>
        <authorList>
            <person name="Gilroy R."/>
            <person name="Ravi A."/>
            <person name="Getino M."/>
            <person name="Pursley I."/>
            <person name="Horton D.L."/>
            <person name="Alikhan N.F."/>
            <person name="Baker D."/>
            <person name="Gharbi K."/>
            <person name="Hall N."/>
            <person name="Watson M."/>
            <person name="Adriaenssens E.M."/>
            <person name="Foster-Nyarko E."/>
            <person name="Jarju S."/>
            <person name="Secka A."/>
            <person name="Antonio M."/>
            <person name="Oren A."/>
            <person name="Chaudhuri R.R."/>
            <person name="La Ragione R."/>
            <person name="Hildebrand F."/>
            <person name="Pallen M.J."/>
        </authorList>
    </citation>
    <scope>NUCLEOTIDE SEQUENCE</scope>
    <source>
        <strain evidence="6">ChiW19-954</strain>
    </source>
</reference>
<evidence type="ECO:0000259" key="5">
    <source>
        <dbReference type="Pfam" id="PF04545"/>
    </source>
</evidence>
<sequence length="216" mass="25128">MLTLQDLKWIVKKPETEKKVPTARRLLEQGERIVSMENGGEVQLLVFREGYAIYRIGKYATVFPVHSCGDYCYENNGQQICVDASFFEQREWYMRLFLEGEDRLAKNRESSRKGKIVSYHAVSEEWFFLASPALPPLEQLIEKEKIMELMELLTERQRNIVILYFYYGETQWEIAKALGVSQPTVSQTLMAALRRMREGQEEIVLEKRAGSGRCAV</sequence>
<dbReference type="CDD" id="cd06171">
    <property type="entry name" value="Sigma70_r4"/>
    <property type="match status" value="1"/>
</dbReference>
<dbReference type="GO" id="GO:0003677">
    <property type="term" value="F:DNA binding"/>
    <property type="evidence" value="ECO:0007669"/>
    <property type="project" value="UniProtKB-KW"/>
</dbReference>
<evidence type="ECO:0000256" key="1">
    <source>
        <dbReference type="ARBA" id="ARBA00023015"/>
    </source>
</evidence>
<keyword evidence="1" id="KW-0805">Transcription regulation</keyword>